<dbReference type="GO" id="GO:0000774">
    <property type="term" value="F:adenyl-nucleotide exchange factor activity"/>
    <property type="evidence" value="ECO:0007669"/>
    <property type="project" value="InterPro"/>
</dbReference>
<dbReference type="NCBIfam" id="NF010737">
    <property type="entry name" value="PRK14139.1"/>
    <property type="match status" value="1"/>
</dbReference>
<dbReference type="InterPro" id="IPR000740">
    <property type="entry name" value="GrpE"/>
</dbReference>
<evidence type="ECO:0000256" key="6">
    <source>
        <dbReference type="ARBA" id="ARBA00023186"/>
    </source>
</evidence>
<dbReference type="RefSeq" id="WP_349431502.1">
    <property type="nucleotide sequence ID" value="NZ_CP157743.1"/>
</dbReference>
<dbReference type="PRINTS" id="PR00773">
    <property type="entry name" value="GRPEPROTEIN"/>
</dbReference>
<proteinExistence type="inferred from homology"/>
<keyword evidence="15" id="KW-1185">Reference proteome</keyword>
<dbReference type="CDD" id="cd00446">
    <property type="entry name" value="GrpE"/>
    <property type="match status" value="1"/>
</dbReference>
<evidence type="ECO:0000256" key="7">
    <source>
        <dbReference type="ARBA" id="ARBA00053401"/>
    </source>
</evidence>
<dbReference type="NCBIfam" id="NF010738">
    <property type="entry name" value="PRK14140.1"/>
    <property type="match status" value="1"/>
</dbReference>
<feature type="compositionally biased region" description="Polar residues" evidence="13">
    <location>
        <begin position="1"/>
        <end position="14"/>
    </location>
</feature>
<dbReference type="FunFam" id="2.30.22.10:FF:000001">
    <property type="entry name" value="Protein GrpE"/>
    <property type="match status" value="1"/>
</dbReference>
<dbReference type="HAMAP" id="MF_01151">
    <property type="entry name" value="GrpE"/>
    <property type="match status" value="1"/>
</dbReference>
<accession>A0AAU7NU22</accession>
<dbReference type="InterPro" id="IPR009012">
    <property type="entry name" value="GrpE_head"/>
</dbReference>
<evidence type="ECO:0000256" key="2">
    <source>
        <dbReference type="ARBA" id="ARBA00009054"/>
    </source>
</evidence>
<comment type="similarity">
    <text evidence="2 10 12">Belongs to the GrpE family.</text>
</comment>
<protein>
    <recommendedName>
        <fullName evidence="8 10">Protein GrpE</fullName>
    </recommendedName>
    <alternativeName>
        <fullName evidence="9 10">HSP-70 cofactor</fullName>
    </alternativeName>
</protein>
<organism evidence="14 15">
    <name type="scientific">Methylomarinum roseum</name>
    <dbReference type="NCBI Taxonomy" id="3067653"/>
    <lineage>
        <taxon>Bacteria</taxon>
        <taxon>Pseudomonadati</taxon>
        <taxon>Pseudomonadota</taxon>
        <taxon>Gammaproteobacteria</taxon>
        <taxon>Methylococcales</taxon>
        <taxon>Methylococcaceae</taxon>
        <taxon>Methylomarinum</taxon>
    </lineage>
</organism>
<dbReference type="PANTHER" id="PTHR21237:SF23">
    <property type="entry name" value="GRPE PROTEIN HOMOLOG, MITOCHONDRIAL"/>
    <property type="match status" value="1"/>
</dbReference>
<evidence type="ECO:0000256" key="1">
    <source>
        <dbReference type="ARBA" id="ARBA00004496"/>
    </source>
</evidence>
<evidence type="ECO:0000256" key="8">
    <source>
        <dbReference type="ARBA" id="ARBA00072274"/>
    </source>
</evidence>
<gene>
    <name evidence="10 14" type="primary">grpE</name>
    <name evidence="14" type="ORF">Q9L42_017380</name>
</gene>
<evidence type="ECO:0000313" key="15">
    <source>
        <dbReference type="Proteomes" id="UP001225378"/>
    </source>
</evidence>
<dbReference type="PANTHER" id="PTHR21237">
    <property type="entry name" value="GRPE PROTEIN"/>
    <property type="match status" value="1"/>
</dbReference>
<evidence type="ECO:0000313" key="14">
    <source>
        <dbReference type="EMBL" id="XBS20106.1"/>
    </source>
</evidence>
<dbReference type="Gene3D" id="2.30.22.10">
    <property type="entry name" value="Head domain of nucleotide exchange factor GrpE"/>
    <property type="match status" value="1"/>
</dbReference>
<sequence>MTKEQGQPEAQSDSELIEEVLEQTNNSAAEERVVEAGEAEQKGKQAEQPEATIDELRKQLAAAEKKAEENWDKLMRVQAEMENLKRRTRIDVENAHKFALEKFTKELLSVIDSLELGIQAASGDSPEVVKLREGSELTMKQFEAVFAKFNIEAIDPLGEPFDPEKHQAMSMMPSADVEPNTVLNVFQKGYMLNGRLIRPAMVVVSKAEDKPEGDSTKIDEQA</sequence>
<evidence type="ECO:0000256" key="11">
    <source>
        <dbReference type="RuleBase" id="RU000639"/>
    </source>
</evidence>
<dbReference type="GO" id="GO:0051082">
    <property type="term" value="F:unfolded protein binding"/>
    <property type="evidence" value="ECO:0007669"/>
    <property type="project" value="TreeGrafter"/>
</dbReference>
<dbReference type="GO" id="GO:0006457">
    <property type="term" value="P:protein folding"/>
    <property type="evidence" value="ECO:0007669"/>
    <property type="project" value="InterPro"/>
</dbReference>
<comment type="subunit">
    <text evidence="3 10">Homodimer.</text>
</comment>
<dbReference type="EMBL" id="CP157743">
    <property type="protein sequence ID" value="XBS20106.1"/>
    <property type="molecule type" value="Genomic_DNA"/>
</dbReference>
<dbReference type="AlphaFoldDB" id="A0AAU7NU22"/>
<dbReference type="PROSITE" id="PS01071">
    <property type="entry name" value="GRPE"/>
    <property type="match status" value="1"/>
</dbReference>
<evidence type="ECO:0000256" key="9">
    <source>
        <dbReference type="ARBA" id="ARBA00076414"/>
    </source>
</evidence>
<dbReference type="InterPro" id="IPR013805">
    <property type="entry name" value="GrpE_CC"/>
</dbReference>
<keyword evidence="4 10" id="KW-0963">Cytoplasm</keyword>
<evidence type="ECO:0000256" key="3">
    <source>
        <dbReference type="ARBA" id="ARBA00011738"/>
    </source>
</evidence>
<evidence type="ECO:0000256" key="4">
    <source>
        <dbReference type="ARBA" id="ARBA00022490"/>
    </source>
</evidence>
<comment type="function">
    <text evidence="7 10 11">Participates actively in the response to hyperosmotic and heat shock by preventing the aggregation of stress-denatured proteins, in association with DnaK and GrpE. It is the nucleotide exchange factor for DnaK and may function as a thermosensor. Unfolded proteins bind initially to DnaJ; upon interaction with the DnaJ-bound protein, DnaK hydrolyzes its bound ATP, resulting in the formation of a stable complex. GrpE releases ADP from DnaK; ATP binding to DnaK triggers the release of the substrate protein, thus completing the reaction cycle. Several rounds of ATP-dependent interactions between DnaJ, DnaK and GrpE are required for fully efficient folding.</text>
</comment>
<dbReference type="GO" id="GO:0042803">
    <property type="term" value="F:protein homodimerization activity"/>
    <property type="evidence" value="ECO:0007669"/>
    <property type="project" value="InterPro"/>
</dbReference>
<feature type="compositionally biased region" description="Basic and acidic residues" evidence="13">
    <location>
        <begin position="29"/>
        <end position="47"/>
    </location>
</feature>
<keyword evidence="5 10" id="KW-0346">Stress response</keyword>
<feature type="region of interest" description="Disordered" evidence="13">
    <location>
        <begin position="1"/>
        <end position="52"/>
    </location>
</feature>
<evidence type="ECO:0000256" key="12">
    <source>
        <dbReference type="RuleBase" id="RU004478"/>
    </source>
</evidence>
<evidence type="ECO:0000256" key="5">
    <source>
        <dbReference type="ARBA" id="ARBA00023016"/>
    </source>
</evidence>
<reference evidence="14 15" key="1">
    <citation type="journal article" date="2024" name="Microbiology">
        <title>Methylomarinum rosea sp. nov., a novel halophilic methanotrophic bacterium from the hypersaline Lake Elton.</title>
        <authorList>
            <person name="Suleimanov R.Z."/>
            <person name="Oshkin I.Y."/>
            <person name="Danilova O.V."/>
            <person name="Suzina N.E."/>
            <person name="Dedysh S.N."/>
        </authorList>
    </citation>
    <scope>NUCLEOTIDE SEQUENCE [LARGE SCALE GENOMIC DNA]</scope>
    <source>
        <strain evidence="14 15">Ch1-1</strain>
    </source>
</reference>
<keyword evidence="6 10" id="KW-0143">Chaperone</keyword>
<dbReference type="KEGG" id="mech:Q9L42_017380"/>
<dbReference type="SUPFAM" id="SSF58014">
    <property type="entry name" value="Coiled-coil domain of nucleotide exchange factor GrpE"/>
    <property type="match status" value="1"/>
</dbReference>
<dbReference type="GO" id="GO:0005829">
    <property type="term" value="C:cytosol"/>
    <property type="evidence" value="ECO:0007669"/>
    <property type="project" value="TreeGrafter"/>
</dbReference>
<dbReference type="GO" id="GO:0051087">
    <property type="term" value="F:protein-folding chaperone binding"/>
    <property type="evidence" value="ECO:0007669"/>
    <property type="project" value="InterPro"/>
</dbReference>
<evidence type="ECO:0000256" key="13">
    <source>
        <dbReference type="SAM" id="MobiDB-lite"/>
    </source>
</evidence>
<name>A0AAU7NU22_9GAMM</name>
<dbReference type="Proteomes" id="UP001225378">
    <property type="component" value="Chromosome"/>
</dbReference>
<evidence type="ECO:0000256" key="10">
    <source>
        <dbReference type="HAMAP-Rule" id="MF_01151"/>
    </source>
</evidence>
<comment type="subcellular location">
    <subcellularLocation>
        <location evidence="1 10">Cytoplasm</location>
    </subcellularLocation>
</comment>
<dbReference type="SUPFAM" id="SSF51064">
    <property type="entry name" value="Head domain of nucleotide exchange factor GrpE"/>
    <property type="match status" value="1"/>
</dbReference>
<dbReference type="NCBIfam" id="NF010748">
    <property type="entry name" value="PRK14150.1"/>
    <property type="match status" value="1"/>
</dbReference>
<dbReference type="Gene3D" id="3.90.20.20">
    <property type="match status" value="1"/>
</dbReference>
<dbReference type="Pfam" id="PF01025">
    <property type="entry name" value="GrpE"/>
    <property type="match status" value="1"/>
</dbReference>